<feature type="domain" description="Thioesterase" evidence="2">
    <location>
        <begin position="54"/>
        <end position="128"/>
    </location>
</feature>
<protein>
    <submittedName>
        <fullName evidence="3">Thioesterase family protein</fullName>
    </submittedName>
</protein>
<evidence type="ECO:0000259" key="2">
    <source>
        <dbReference type="Pfam" id="PF03061"/>
    </source>
</evidence>
<keyword evidence="4" id="KW-1185">Reference proteome</keyword>
<dbReference type="EMBL" id="ARYK01000001">
    <property type="protein sequence ID" value="KCZ94431.1"/>
    <property type="molecule type" value="Genomic_DNA"/>
</dbReference>
<sequence>MNEPQGALKPPPAGFAPNPSRGKFTLHNGPTYRASARGDIRTGMWVLDRHCNGMGFLHGGMASAFSDSALAWAVWSATGRMSVTIKLTLEFMDIVPEGTWLEAHPEVTAIDGDLVHVRARLVKSDGHIAARADAVFRSLRRRAT</sequence>
<gene>
    <name evidence="3" type="ORF">HJO_03615</name>
</gene>
<dbReference type="Proteomes" id="UP000025171">
    <property type="component" value="Unassembled WGS sequence"/>
</dbReference>
<dbReference type="InterPro" id="IPR029069">
    <property type="entry name" value="HotDog_dom_sf"/>
</dbReference>
<organism evidence="3 4">
    <name type="scientific">Hyphomonas johnsonii MHS-2</name>
    <dbReference type="NCBI Taxonomy" id="1280950"/>
    <lineage>
        <taxon>Bacteria</taxon>
        <taxon>Pseudomonadati</taxon>
        <taxon>Pseudomonadota</taxon>
        <taxon>Alphaproteobacteria</taxon>
        <taxon>Hyphomonadales</taxon>
        <taxon>Hyphomonadaceae</taxon>
        <taxon>Hyphomonas</taxon>
    </lineage>
</organism>
<dbReference type="RefSeq" id="WP_035613591.1">
    <property type="nucleotide sequence ID" value="NZ_ARYK01000001.1"/>
</dbReference>
<dbReference type="GO" id="GO:0016790">
    <property type="term" value="F:thiolester hydrolase activity"/>
    <property type="evidence" value="ECO:0007669"/>
    <property type="project" value="UniProtKB-ARBA"/>
</dbReference>
<dbReference type="AlphaFoldDB" id="A0A059FV92"/>
<evidence type="ECO:0000313" key="4">
    <source>
        <dbReference type="Proteomes" id="UP000025171"/>
    </source>
</evidence>
<feature type="region of interest" description="Disordered" evidence="1">
    <location>
        <begin position="1"/>
        <end position="28"/>
    </location>
</feature>
<dbReference type="eggNOG" id="COG2050">
    <property type="taxonomic scope" value="Bacteria"/>
</dbReference>
<reference evidence="3 4" key="1">
    <citation type="journal article" date="2014" name="Antonie Van Leeuwenhoek">
        <title>Hyphomonas beringensis sp. nov. and Hyphomonas chukchiensis sp. nov., isolated from surface seawater of the Bering Sea and Chukchi Sea.</title>
        <authorList>
            <person name="Li C."/>
            <person name="Lai Q."/>
            <person name="Li G."/>
            <person name="Dong C."/>
            <person name="Wang J."/>
            <person name="Liao Y."/>
            <person name="Shao Z."/>
        </authorList>
    </citation>
    <scope>NUCLEOTIDE SEQUENCE [LARGE SCALE GENOMIC DNA]</scope>
    <source>
        <strain evidence="3 4">MHS-2</strain>
    </source>
</reference>
<dbReference type="PATRIC" id="fig|1280950.3.peg.736"/>
<evidence type="ECO:0000256" key="1">
    <source>
        <dbReference type="SAM" id="MobiDB-lite"/>
    </source>
</evidence>
<dbReference type="SUPFAM" id="SSF54637">
    <property type="entry name" value="Thioesterase/thiol ester dehydrase-isomerase"/>
    <property type="match status" value="1"/>
</dbReference>
<evidence type="ECO:0000313" key="3">
    <source>
        <dbReference type="EMBL" id="KCZ94431.1"/>
    </source>
</evidence>
<proteinExistence type="predicted"/>
<dbReference type="STRING" id="1280950.HJO_03615"/>
<dbReference type="InterPro" id="IPR006683">
    <property type="entry name" value="Thioestr_dom"/>
</dbReference>
<accession>A0A059FV92</accession>
<dbReference type="Gene3D" id="3.10.129.10">
    <property type="entry name" value="Hotdog Thioesterase"/>
    <property type="match status" value="1"/>
</dbReference>
<comment type="caution">
    <text evidence="3">The sequence shown here is derived from an EMBL/GenBank/DDBJ whole genome shotgun (WGS) entry which is preliminary data.</text>
</comment>
<dbReference type="Pfam" id="PF03061">
    <property type="entry name" value="4HBT"/>
    <property type="match status" value="1"/>
</dbReference>
<dbReference type="CDD" id="cd03443">
    <property type="entry name" value="PaaI_thioesterase"/>
    <property type="match status" value="1"/>
</dbReference>
<name>A0A059FV92_9PROT</name>